<feature type="domain" description="Putative host cell surface-exposed lipoprotein Ltp-like HTH region" evidence="3">
    <location>
        <begin position="280"/>
        <end position="327"/>
    </location>
</feature>
<dbReference type="InterPro" id="IPR036388">
    <property type="entry name" value="WH-like_DNA-bd_sf"/>
</dbReference>
<evidence type="ECO:0000313" key="6">
    <source>
        <dbReference type="Proteomes" id="UP000261166"/>
    </source>
</evidence>
<feature type="domain" description="Putative host cell surface-exposed lipoprotein Ltp-like HTH region" evidence="3">
    <location>
        <begin position="181"/>
        <end position="227"/>
    </location>
</feature>
<dbReference type="Gene3D" id="1.10.10.10">
    <property type="entry name" value="Winged helix-like DNA-binding domain superfamily/Winged helix DNA-binding domain"/>
    <property type="match status" value="3"/>
</dbReference>
<feature type="transmembrane region" description="Helical" evidence="2">
    <location>
        <begin position="60"/>
        <end position="83"/>
    </location>
</feature>
<evidence type="ECO:0000256" key="2">
    <source>
        <dbReference type="SAM" id="Phobius"/>
    </source>
</evidence>
<dbReference type="EMBL" id="QVLU01000021">
    <property type="protein sequence ID" value="RGE68052.1"/>
    <property type="molecule type" value="Genomic_DNA"/>
</dbReference>
<evidence type="ECO:0000313" key="5">
    <source>
        <dbReference type="EMBL" id="RGE68052.1"/>
    </source>
</evidence>
<keyword evidence="2" id="KW-0812">Transmembrane</keyword>
<dbReference type="Pfam" id="PF13248">
    <property type="entry name" value="Zn_ribbon_3"/>
    <property type="match status" value="1"/>
</dbReference>
<gene>
    <name evidence="5" type="ORF">DWY69_20665</name>
</gene>
<evidence type="ECO:0000259" key="3">
    <source>
        <dbReference type="Pfam" id="PF07553"/>
    </source>
</evidence>
<evidence type="ECO:0000256" key="1">
    <source>
        <dbReference type="SAM" id="MobiDB-lite"/>
    </source>
</evidence>
<reference evidence="5 6" key="1">
    <citation type="submission" date="2018-08" db="EMBL/GenBank/DDBJ databases">
        <title>A genome reference for cultivated species of the human gut microbiota.</title>
        <authorList>
            <person name="Zou Y."/>
            <person name="Xue W."/>
            <person name="Luo G."/>
        </authorList>
    </citation>
    <scope>NUCLEOTIDE SEQUENCE [LARGE SCALE GENOMIC DNA]</scope>
    <source>
        <strain evidence="5 6">AF26-4BH</strain>
    </source>
</reference>
<feature type="region of interest" description="Disordered" evidence="1">
    <location>
        <begin position="156"/>
        <end position="178"/>
    </location>
</feature>
<evidence type="ECO:0008006" key="7">
    <source>
        <dbReference type="Google" id="ProtNLM"/>
    </source>
</evidence>
<comment type="caution">
    <text evidence="5">The sequence shown here is derived from an EMBL/GenBank/DDBJ whole genome shotgun (WGS) entry which is preliminary data.</text>
</comment>
<keyword evidence="2" id="KW-1133">Transmembrane helix</keyword>
<dbReference type="InterPro" id="IPR059113">
    <property type="entry name" value="Znf_ribbon"/>
</dbReference>
<dbReference type="Proteomes" id="UP000261166">
    <property type="component" value="Unassembled WGS sequence"/>
</dbReference>
<feature type="transmembrane region" description="Helical" evidence="2">
    <location>
        <begin position="95"/>
        <end position="116"/>
    </location>
</feature>
<organism evidence="5 6">
    <name type="scientific">Eisenbergiella massiliensis</name>
    <dbReference type="NCBI Taxonomy" id="1720294"/>
    <lineage>
        <taxon>Bacteria</taxon>
        <taxon>Bacillati</taxon>
        <taxon>Bacillota</taxon>
        <taxon>Clostridia</taxon>
        <taxon>Lachnospirales</taxon>
        <taxon>Lachnospiraceae</taxon>
        <taxon>Eisenbergiella</taxon>
    </lineage>
</organism>
<sequence length="328" mass="35814">MALIKCPDCGKEFSDQATHCPNCGKPNSYVQQANPNGVTPNNGYNSYASTPPSVKKESGLGIAALVFSILGCTFIVGAILAIIDLCKKDDTKKHTLSKVALIIAGVWLIIGIIGAASGKGTETATNSTAIVKESEINDVSEETAETAEVVQKEVLEATSEASNEEPAIETPDSKDENVPTEYKSALNKAYTYSETMSMSKAGIYDQLTSEYGEKFSAEAAQYAIDNMEVDWKANALEKAKTYSDTMYMSKLGVYNQLISEYGEKFTEEEAQYAVDNVDADWKKNALEKAKSYQESMDMSPEAIRDQLVSDYGEQFTKEEADYAIDHLE</sequence>
<evidence type="ECO:0000259" key="4">
    <source>
        <dbReference type="Pfam" id="PF13248"/>
    </source>
</evidence>
<dbReference type="AlphaFoldDB" id="A0A3E3IM01"/>
<dbReference type="RefSeq" id="WP_117531277.1">
    <property type="nucleotide sequence ID" value="NZ_JBKXRP010000034.1"/>
</dbReference>
<feature type="domain" description="Putative zinc-ribbon" evidence="4">
    <location>
        <begin position="4"/>
        <end position="26"/>
    </location>
</feature>
<dbReference type="InterPro" id="IPR011434">
    <property type="entry name" value="Ltp-like_HTH"/>
</dbReference>
<feature type="domain" description="Putative host cell surface-exposed lipoprotein Ltp-like HTH region" evidence="3">
    <location>
        <begin position="230"/>
        <end position="277"/>
    </location>
</feature>
<protein>
    <recommendedName>
        <fullName evidence="7">Zinc-ribbon domain-containing protein</fullName>
    </recommendedName>
</protein>
<accession>A0A3E3IM01</accession>
<name>A0A3E3IM01_9FIRM</name>
<dbReference type="Pfam" id="PF07553">
    <property type="entry name" value="Lipoprotein_Ltp"/>
    <property type="match status" value="3"/>
</dbReference>
<dbReference type="OrthoDB" id="1669102at2"/>
<keyword evidence="2" id="KW-0472">Membrane</keyword>
<proteinExistence type="predicted"/>